<gene>
    <name evidence="2" type="ORF">Microterr_04770</name>
</gene>
<feature type="domain" description="HMA" evidence="1">
    <location>
        <begin position="2"/>
        <end position="67"/>
    </location>
</feature>
<dbReference type="Proteomes" id="UP001317779">
    <property type="component" value="Chromosome"/>
</dbReference>
<dbReference type="SUPFAM" id="SSF55008">
    <property type="entry name" value="HMA, heavy metal-associated domain"/>
    <property type="match status" value="1"/>
</dbReference>
<dbReference type="RefSeq" id="WP_263796342.1">
    <property type="nucleotide sequence ID" value="NZ_AP027141.1"/>
</dbReference>
<dbReference type="Gene3D" id="3.30.70.100">
    <property type="match status" value="1"/>
</dbReference>
<dbReference type="PROSITE" id="PS50846">
    <property type="entry name" value="HMA_2"/>
    <property type="match status" value="1"/>
</dbReference>
<evidence type="ECO:0000313" key="2">
    <source>
        <dbReference type="EMBL" id="BDV29817.1"/>
    </source>
</evidence>
<reference evidence="2 3" key="1">
    <citation type="submission" date="2022-12" db="EMBL/GenBank/DDBJ databases">
        <title>Microbacterium terricola strain KV-448 chromosome, complete genome.</title>
        <authorList>
            <person name="Oshima T."/>
            <person name="Moriya T."/>
            <person name="Bessho Y."/>
        </authorList>
    </citation>
    <scope>NUCLEOTIDE SEQUENCE [LARGE SCALE GENOMIC DNA]</scope>
    <source>
        <strain evidence="2 3">KV-448</strain>
    </source>
</reference>
<proteinExistence type="predicted"/>
<evidence type="ECO:0000259" key="1">
    <source>
        <dbReference type="PROSITE" id="PS50846"/>
    </source>
</evidence>
<sequence>MTANEYQVTGMSCGHCEAAVRREVGQLPGIETVEVSATDGRLVVTAAGALDDAAVIAAVDEAGYAAVRA</sequence>
<accession>A0ABM8DW59</accession>
<dbReference type="InterPro" id="IPR006121">
    <property type="entry name" value="HMA_dom"/>
</dbReference>
<dbReference type="CDD" id="cd00371">
    <property type="entry name" value="HMA"/>
    <property type="match status" value="1"/>
</dbReference>
<name>A0ABM8DW59_9MICO</name>
<dbReference type="Pfam" id="PF00403">
    <property type="entry name" value="HMA"/>
    <property type="match status" value="1"/>
</dbReference>
<dbReference type="InterPro" id="IPR036163">
    <property type="entry name" value="HMA_dom_sf"/>
</dbReference>
<evidence type="ECO:0000313" key="3">
    <source>
        <dbReference type="Proteomes" id="UP001317779"/>
    </source>
</evidence>
<keyword evidence="3" id="KW-1185">Reference proteome</keyword>
<dbReference type="EMBL" id="AP027141">
    <property type="protein sequence ID" value="BDV29817.1"/>
    <property type="molecule type" value="Genomic_DNA"/>
</dbReference>
<protein>
    <recommendedName>
        <fullName evidence="1">HMA domain-containing protein</fullName>
    </recommendedName>
</protein>
<organism evidence="2 3">
    <name type="scientific">Microbacterium terricola</name>
    <dbReference type="NCBI Taxonomy" id="344163"/>
    <lineage>
        <taxon>Bacteria</taxon>
        <taxon>Bacillati</taxon>
        <taxon>Actinomycetota</taxon>
        <taxon>Actinomycetes</taxon>
        <taxon>Micrococcales</taxon>
        <taxon>Microbacteriaceae</taxon>
        <taxon>Microbacterium</taxon>
    </lineage>
</organism>